<dbReference type="GO" id="GO:0016491">
    <property type="term" value="F:oxidoreductase activity"/>
    <property type="evidence" value="ECO:0007669"/>
    <property type="project" value="UniProtKB-KW"/>
</dbReference>
<organism evidence="3">
    <name type="scientific">marine metagenome</name>
    <dbReference type="NCBI Taxonomy" id="408172"/>
    <lineage>
        <taxon>unclassified sequences</taxon>
        <taxon>metagenomes</taxon>
        <taxon>ecological metagenomes</taxon>
    </lineage>
</organism>
<evidence type="ECO:0000313" key="3">
    <source>
        <dbReference type="EMBL" id="SUZ92696.1"/>
    </source>
</evidence>
<sequence>MSEWVLVLGCSTGHGGAVSKHLAAKGYGILGFHFDRGEVKAEADSLKDEISELNDGRVYFWNKNAASLETMDQYISEIEKITNGKALKLLLHSIAFGTTTNFFGENPVTQKQMDMTIHVMGNSLLYWTQKLYSRTLLGKGSRIMGLTSEGNYLAMDGYGPVSVAKAAMEAIIRQIGWELGKYGITANSIQAGVTPTRALTKITDRWEEWVEKTKRRNPIKRTTTPQDVANVVSLLLRPEADFINCSIIYCDGGEHRSGNIY</sequence>
<dbReference type="PANTHER" id="PTHR43477:SF1">
    <property type="entry name" value="DIHYDROANTICAPSIN 7-DEHYDROGENASE"/>
    <property type="match status" value="1"/>
</dbReference>
<dbReference type="PRINTS" id="PR00081">
    <property type="entry name" value="GDHRDH"/>
</dbReference>
<name>A0A381RLH3_9ZZZZ</name>
<dbReference type="InterPro" id="IPR002347">
    <property type="entry name" value="SDR_fam"/>
</dbReference>
<evidence type="ECO:0000256" key="2">
    <source>
        <dbReference type="ARBA" id="ARBA00023002"/>
    </source>
</evidence>
<dbReference type="InterPro" id="IPR051122">
    <property type="entry name" value="SDR_DHRS6-like"/>
</dbReference>
<protein>
    <recommendedName>
        <fullName evidence="4">3-oxoacyl-ACP reductase</fullName>
    </recommendedName>
</protein>
<dbReference type="PANTHER" id="PTHR43477">
    <property type="entry name" value="DIHYDROANTICAPSIN 7-DEHYDROGENASE"/>
    <property type="match status" value="1"/>
</dbReference>
<dbReference type="Pfam" id="PF13561">
    <property type="entry name" value="adh_short_C2"/>
    <property type="match status" value="1"/>
</dbReference>
<evidence type="ECO:0000256" key="1">
    <source>
        <dbReference type="ARBA" id="ARBA00006484"/>
    </source>
</evidence>
<dbReference type="SUPFAM" id="SSF51735">
    <property type="entry name" value="NAD(P)-binding Rossmann-fold domains"/>
    <property type="match status" value="1"/>
</dbReference>
<accession>A0A381RLH3</accession>
<keyword evidence="2" id="KW-0560">Oxidoreductase</keyword>
<dbReference type="AlphaFoldDB" id="A0A381RLH3"/>
<dbReference type="InterPro" id="IPR036291">
    <property type="entry name" value="NAD(P)-bd_dom_sf"/>
</dbReference>
<dbReference type="Gene3D" id="3.40.50.720">
    <property type="entry name" value="NAD(P)-binding Rossmann-like Domain"/>
    <property type="match status" value="2"/>
</dbReference>
<comment type="similarity">
    <text evidence="1">Belongs to the short-chain dehydrogenases/reductases (SDR) family.</text>
</comment>
<evidence type="ECO:0008006" key="4">
    <source>
        <dbReference type="Google" id="ProtNLM"/>
    </source>
</evidence>
<proteinExistence type="inferred from homology"/>
<reference evidence="3" key="1">
    <citation type="submission" date="2018-05" db="EMBL/GenBank/DDBJ databases">
        <authorList>
            <person name="Lanie J.A."/>
            <person name="Ng W.-L."/>
            <person name="Kazmierczak K.M."/>
            <person name="Andrzejewski T.M."/>
            <person name="Davidsen T.M."/>
            <person name="Wayne K.J."/>
            <person name="Tettelin H."/>
            <person name="Glass J.I."/>
            <person name="Rusch D."/>
            <person name="Podicherti R."/>
            <person name="Tsui H.-C.T."/>
            <person name="Winkler M.E."/>
        </authorList>
    </citation>
    <scope>NUCLEOTIDE SEQUENCE</scope>
</reference>
<dbReference type="EMBL" id="UINC01002081">
    <property type="protein sequence ID" value="SUZ92696.1"/>
    <property type="molecule type" value="Genomic_DNA"/>
</dbReference>
<gene>
    <name evidence="3" type="ORF">METZ01_LOCUS45550</name>
</gene>